<evidence type="ECO:0000259" key="1">
    <source>
        <dbReference type="Pfam" id="PF08845"/>
    </source>
</evidence>
<gene>
    <name evidence="2" type="ORF">DN595_17385</name>
</gene>
<dbReference type="InterPro" id="IPR014944">
    <property type="entry name" value="Toxin_SymE-like"/>
</dbReference>
<reference evidence="2 3" key="1">
    <citation type="submission" date="2018-06" db="EMBL/GenBank/DDBJ databases">
        <title>Carbapenemase-producing Enterobacteriaceae present in wastewater treatment plant effluent and nearby surface waters in the US.</title>
        <authorList>
            <person name="Mathys D.A."/>
            <person name="Mollenkopf D.F."/>
            <person name="Feicht S.M."/>
            <person name="Adams R.J."/>
            <person name="Albers A.L."/>
            <person name="Grooters S.V."/>
            <person name="Stuever D.M."/>
            <person name="Daniels J.B."/>
            <person name="Wittum T.E."/>
        </authorList>
    </citation>
    <scope>NUCLEOTIDE SEQUENCE [LARGE SCALE GENOMIC DNA]</scope>
    <source>
        <strain evidence="2 3">GEO_23_Down_A</strain>
    </source>
</reference>
<organism evidence="2 3">
    <name type="scientific">Enterobacter cloacae</name>
    <dbReference type="NCBI Taxonomy" id="550"/>
    <lineage>
        <taxon>Bacteria</taxon>
        <taxon>Pseudomonadati</taxon>
        <taxon>Pseudomonadota</taxon>
        <taxon>Gammaproteobacteria</taxon>
        <taxon>Enterobacterales</taxon>
        <taxon>Enterobacteriaceae</taxon>
        <taxon>Enterobacter</taxon>
        <taxon>Enterobacter cloacae complex</taxon>
    </lineage>
</organism>
<evidence type="ECO:0000313" key="3">
    <source>
        <dbReference type="Proteomes" id="UP000289016"/>
    </source>
</evidence>
<dbReference type="Proteomes" id="UP000289016">
    <property type="component" value="Unassembled WGS sequence"/>
</dbReference>
<feature type="domain" description="Toxin SymE-like" evidence="1">
    <location>
        <begin position="73"/>
        <end position="104"/>
    </location>
</feature>
<evidence type="ECO:0000313" key="2">
    <source>
        <dbReference type="EMBL" id="RWT76416.1"/>
    </source>
</evidence>
<comment type="caution">
    <text evidence="2">The sequence shown here is derived from an EMBL/GenBank/DDBJ whole genome shotgun (WGS) entry which is preliminary data.</text>
</comment>
<dbReference type="GO" id="GO:0016070">
    <property type="term" value="P:RNA metabolic process"/>
    <property type="evidence" value="ECO:0007669"/>
    <property type="project" value="InterPro"/>
</dbReference>
<proteinExistence type="predicted"/>
<dbReference type="GO" id="GO:0003723">
    <property type="term" value="F:RNA binding"/>
    <property type="evidence" value="ECO:0007669"/>
    <property type="project" value="InterPro"/>
</dbReference>
<name>A0AB37VJ43_ENTCL</name>
<dbReference type="Pfam" id="PF08845">
    <property type="entry name" value="SymE_toxin"/>
    <property type="match status" value="1"/>
</dbReference>
<dbReference type="GO" id="GO:0016788">
    <property type="term" value="F:hydrolase activity, acting on ester bonds"/>
    <property type="evidence" value="ECO:0007669"/>
    <property type="project" value="InterPro"/>
</dbReference>
<protein>
    <recommendedName>
        <fullName evidence="1">Toxin SymE-like domain-containing protein</fullName>
    </recommendedName>
</protein>
<dbReference type="AlphaFoldDB" id="A0AB37VJ43"/>
<sequence length="151" mass="17173">MAETNFKPEFTVFKTESDAFNSITENHDLIRKNDIRRLHGNRTDAAPIHPRAETQEDSSACCELYSRVDCRYLPLSGKWLANAGFINGMPVKIRVMKDCIVITPQHTRELWGCLEGMSVVNINKQKVAKWLKTFPGALNDLGDVPIIKREK</sequence>
<dbReference type="RefSeq" id="WP_128339724.1">
    <property type="nucleotide sequence ID" value="NZ_QKPI01000044.1"/>
</dbReference>
<dbReference type="EMBL" id="QKPI01000044">
    <property type="protein sequence ID" value="RWT76416.1"/>
    <property type="molecule type" value="Genomic_DNA"/>
</dbReference>
<accession>A0AB37VJ43</accession>
<dbReference type="GO" id="GO:0005737">
    <property type="term" value="C:cytoplasm"/>
    <property type="evidence" value="ECO:0007669"/>
    <property type="project" value="InterPro"/>
</dbReference>